<feature type="coiled-coil region" evidence="1">
    <location>
        <begin position="39"/>
        <end position="66"/>
    </location>
</feature>
<evidence type="ECO:0000256" key="1">
    <source>
        <dbReference type="SAM" id="Coils"/>
    </source>
</evidence>
<name>A0ABP3USB3_9CLOT</name>
<accession>A0ABP3USB3</accession>
<keyword evidence="3" id="KW-1185">Reference proteome</keyword>
<proteinExistence type="predicted"/>
<protein>
    <recommendedName>
        <fullName evidence="4">DUF2383 domain-containing protein</fullName>
    </recommendedName>
</protein>
<keyword evidence="1" id="KW-0175">Coiled coil</keyword>
<dbReference type="RefSeq" id="WP_343760396.1">
    <property type="nucleotide sequence ID" value="NZ_BAAACG010000008.1"/>
</dbReference>
<dbReference type="Proteomes" id="UP001501510">
    <property type="component" value="Unassembled WGS sequence"/>
</dbReference>
<evidence type="ECO:0000313" key="3">
    <source>
        <dbReference type="Proteomes" id="UP001501510"/>
    </source>
</evidence>
<evidence type="ECO:0008006" key="4">
    <source>
        <dbReference type="Google" id="ProtNLM"/>
    </source>
</evidence>
<sequence>MYTILDIIDNLVYIVEKEISIFKDISNDENKDIRIKIMSDAIKKQCKKHKDLLENLKMNIGNELEEYVDFHSYDKISSRIQEFKGRIHKPNINSLDDFKNWLLCMEKDNLALLLDIRGRLVKKEIDINSLAYSIISRIINEQKQYINMLVAFFQ</sequence>
<reference evidence="3" key="1">
    <citation type="journal article" date="2019" name="Int. J. Syst. Evol. Microbiol.">
        <title>The Global Catalogue of Microorganisms (GCM) 10K type strain sequencing project: providing services to taxonomists for standard genome sequencing and annotation.</title>
        <authorList>
            <consortium name="The Broad Institute Genomics Platform"/>
            <consortium name="The Broad Institute Genome Sequencing Center for Infectious Disease"/>
            <person name="Wu L."/>
            <person name="Ma J."/>
        </authorList>
    </citation>
    <scope>NUCLEOTIDE SEQUENCE [LARGE SCALE GENOMIC DNA]</scope>
    <source>
        <strain evidence="3">JCM 1407</strain>
    </source>
</reference>
<evidence type="ECO:0000313" key="2">
    <source>
        <dbReference type="EMBL" id="GAA0737977.1"/>
    </source>
</evidence>
<organism evidence="2 3">
    <name type="scientific">Clostridium oceanicum</name>
    <dbReference type="NCBI Taxonomy" id="1543"/>
    <lineage>
        <taxon>Bacteria</taxon>
        <taxon>Bacillati</taxon>
        <taxon>Bacillota</taxon>
        <taxon>Clostridia</taxon>
        <taxon>Eubacteriales</taxon>
        <taxon>Clostridiaceae</taxon>
        <taxon>Clostridium</taxon>
    </lineage>
</organism>
<comment type="caution">
    <text evidence="2">The sequence shown here is derived from an EMBL/GenBank/DDBJ whole genome shotgun (WGS) entry which is preliminary data.</text>
</comment>
<dbReference type="EMBL" id="BAAACG010000008">
    <property type="protein sequence ID" value="GAA0737977.1"/>
    <property type="molecule type" value="Genomic_DNA"/>
</dbReference>
<gene>
    <name evidence="2" type="ORF">GCM10008906_14790</name>
</gene>